<dbReference type="SUPFAM" id="SSF52743">
    <property type="entry name" value="Subtilisin-like"/>
    <property type="match status" value="1"/>
</dbReference>
<dbReference type="GO" id="GO:0004252">
    <property type="term" value="F:serine-type endopeptidase activity"/>
    <property type="evidence" value="ECO:0007669"/>
    <property type="project" value="InterPro"/>
</dbReference>
<keyword evidence="5" id="KW-0720">Serine protease</keyword>
<dbReference type="Pfam" id="PF00082">
    <property type="entry name" value="Peptidase_S8"/>
    <property type="match status" value="1"/>
</dbReference>
<organism evidence="9">
    <name type="scientific">freshwater metagenome</name>
    <dbReference type="NCBI Taxonomy" id="449393"/>
    <lineage>
        <taxon>unclassified sequences</taxon>
        <taxon>metagenomes</taxon>
        <taxon>ecological metagenomes</taxon>
    </lineage>
</organism>
<evidence type="ECO:0000256" key="1">
    <source>
        <dbReference type="ARBA" id="ARBA00001913"/>
    </source>
</evidence>
<sequence>MVAAMVRTRFTSALLITTALLAAAPAAASADGVFATASAASKGARVGAASSSHRLSLLLALRADDAALTAYASAVSDPSSPLYGKYLSPEQIAQRFGSSKADRARVTTALRSAGLTPHTGLGGFWIETEATVAQAGALFSTGFASYKARTSGKRYVAPTAKPTLPPSLAGAVTGVVGLDDAPAVKTAALEPLPPALNQELSDRQRSLGSSIRGNTGTQAGCAAGRAAGTDLGNGYYLPPYTPNQVNSAYGLSSLHSKGLKGQGQRIAVIEIDGFSRADLETAGACFGYKPPPTPVKLIGLKAPLPVGGETTLDLQVISASAPNLSSIRVIETPNTNSSFVQAVASAIEAPGSYRPSIISASIGMCEAGLAGVQPFLNQMERTLKSAAAAGISTVVSTGDTGSTGCPQGDNSGALPVMSVQYPASSPWATAIGGTNISLSSSNKITEEVVWNDSPTQFGAGTGGYSLLFGKPSWQTGPGVGSGYLVRSTPDIALLADSVPGYPIYCAASDCFGGWAPVGGTSAATPLFASGVAIANQQAKAAGQAQLGFLNKKIYKLAGNATTRAKVFRDVTKVGNDLGKMIGPDFTATGCCSATKYYDRASGWGSVNIPLFSYEARKLGGSRAGAVAGSR</sequence>
<dbReference type="AlphaFoldDB" id="A0A6J6A2W5"/>
<dbReference type="CDD" id="cd11377">
    <property type="entry name" value="Pro-peptidase_S53"/>
    <property type="match status" value="1"/>
</dbReference>
<dbReference type="SUPFAM" id="SSF54897">
    <property type="entry name" value="Protease propeptides/inhibitors"/>
    <property type="match status" value="1"/>
</dbReference>
<dbReference type="CDD" id="cd04056">
    <property type="entry name" value="Peptidases_S53"/>
    <property type="match status" value="1"/>
</dbReference>
<name>A0A6J6A2W5_9ZZZZ</name>
<gene>
    <name evidence="9" type="ORF">UFOPK3522_01267</name>
</gene>
<comment type="cofactor">
    <cofactor evidence="1">
        <name>Ca(2+)</name>
        <dbReference type="ChEBI" id="CHEBI:29108"/>
    </cofactor>
</comment>
<keyword evidence="2" id="KW-0645">Protease</keyword>
<evidence type="ECO:0000313" key="9">
    <source>
        <dbReference type="EMBL" id="CAB4346123.1"/>
    </source>
</evidence>
<reference evidence="9" key="1">
    <citation type="submission" date="2020-05" db="EMBL/GenBank/DDBJ databases">
        <authorList>
            <person name="Chiriac C."/>
            <person name="Salcher M."/>
            <person name="Ghai R."/>
            <person name="Kavagutti S V."/>
        </authorList>
    </citation>
    <scope>NUCLEOTIDE SEQUENCE</scope>
</reference>
<dbReference type="PROSITE" id="PS51695">
    <property type="entry name" value="SEDOLISIN"/>
    <property type="match status" value="1"/>
</dbReference>
<accession>A0A6J6A2W5</accession>
<feature type="domain" description="Peptidase S53" evidence="8">
    <location>
        <begin position="239"/>
        <end position="618"/>
    </location>
</feature>
<keyword evidence="6" id="KW-0106">Calcium</keyword>
<evidence type="ECO:0000259" key="8">
    <source>
        <dbReference type="PROSITE" id="PS51695"/>
    </source>
</evidence>
<dbReference type="GO" id="GO:0006508">
    <property type="term" value="P:proteolysis"/>
    <property type="evidence" value="ECO:0007669"/>
    <property type="project" value="UniProtKB-KW"/>
</dbReference>
<dbReference type="Pfam" id="PF09286">
    <property type="entry name" value="Pro-kuma_activ"/>
    <property type="match status" value="1"/>
</dbReference>
<dbReference type="InterPro" id="IPR036852">
    <property type="entry name" value="Peptidase_S8/S53_dom_sf"/>
</dbReference>
<dbReference type="SMART" id="SM00944">
    <property type="entry name" value="Pro-kuma_activ"/>
    <property type="match status" value="1"/>
</dbReference>
<keyword evidence="4" id="KW-0378">Hydrolase</keyword>
<evidence type="ECO:0000256" key="5">
    <source>
        <dbReference type="ARBA" id="ARBA00022825"/>
    </source>
</evidence>
<dbReference type="InterPro" id="IPR015366">
    <property type="entry name" value="S53_propep"/>
</dbReference>
<dbReference type="InterPro" id="IPR030400">
    <property type="entry name" value="Sedolisin_dom"/>
</dbReference>
<evidence type="ECO:0000256" key="3">
    <source>
        <dbReference type="ARBA" id="ARBA00022723"/>
    </source>
</evidence>
<dbReference type="GO" id="GO:0008240">
    <property type="term" value="F:tripeptidyl-peptidase activity"/>
    <property type="evidence" value="ECO:0007669"/>
    <property type="project" value="TreeGrafter"/>
</dbReference>
<dbReference type="PANTHER" id="PTHR14218">
    <property type="entry name" value="PROTEASE S8 TRIPEPTIDYL PEPTIDASE I CLN2"/>
    <property type="match status" value="1"/>
</dbReference>
<evidence type="ECO:0000256" key="7">
    <source>
        <dbReference type="ARBA" id="ARBA00023145"/>
    </source>
</evidence>
<evidence type="ECO:0000256" key="6">
    <source>
        <dbReference type="ARBA" id="ARBA00022837"/>
    </source>
</evidence>
<proteinExistence type="predicted"/>
<dbReference type="InterPro" id="IPR050819">
    <property type="entry name" value="Tripeptidyl-peptidase_I"/>
</dbReference>
<keyword evidence="3" id="KW-0479">Metal-binding</keyword>
<protein>
    <submittedName>
        <fullName evidence="9">Unannotated protein</fullName>
    </submittedName>
</protein>
<dbReference type="EMBL" id="CAESAO010000126">
    <property type="protein sequence ID" value="CAB4346123.1"/>
    <property type="molecule type" value="Genomic_DNA"/>
</dbReference>
<dbReference type="InterPro" id="IPR000209">
    <property type="entry name" value="Peptidase_S8/S53_dom"/>
</dbReference>
<dbReference type="GO" id="GO:0046872">
    <property type="term" value="F:metal ion binding"/>
    <property type="evidence" value="ECO:0007669"/>
    <property type="project" value="UniProtKB-KW"/>
</dbReference>
<keyword evidence="7" id="KW-0865">Zymogen</keyword>
<dbReference type="Gene3D" id="3.40.50.200">
    <property type="entry name" value="Peptidase S8/S53 domain"/>
    <property type="match status" value="1"/>
</dbReference>
<dbReference type="PANTHER" id="PTHR14218:SF15">
    <property type="entry name" value="TRIPEPTIDYL-PEPTIDASE 1"/>
    <property type="match status" value="1"/>
</dbReference>
<evidence type="ECO:0000256" key="4">
    <source>
        <dbReference type="ARBA" id="ARBA00022801"/>
    </source>
</evidence>
<evidence type="ECO:0000256" key="2">
    <source>
        <dbReference type="ARBA" id="ARBA00022670"/>
    </source>
</evidence>